<protein>
    <submittedName>
        <fullName evidence="1">DUF2442 domain-containing protein</fullName>
    </submittedName>
</protein>
<organism evidence="1 2">
    <name type="scientific">Pedobacter endophyticus</name>
    <dbReference type="NCBI Taxonomy" id="2789740"/>
    <lineage>
        <taxon>Bacteria</taxon>
        <taxon>Pseudomonadati</taxon>
        <taxon>Bacteroidota</taxon>
        <taxon>Sphingobacteriia</taxon>
        <taxon>Sphingobacteriales</taxon>
        <taxon>Sphingobacteriaceae</taxon>
        <taxon>Pedobacter</taxon>
    </lineage>
</organism>
<dbReference type="Proteomes" id="UP000594759">
    <property type="component" value="Chromosome"/>
</dbReference>
<keyword evidence="2" id="KW-1185">Reference proteome</keyword>
<dbReference type="AlphaFoldDB" id="A0A7U3Q3J4"/>
<dbReference type="Gene3D" id="3.30.2020.40">
    <property type="entry name" value="Uncharacterised protein PF10387, DUF2442"/>
    <property type="match status" value="1"/>
</dbReference>
<dbReference type="Pfam" id="PF10387">
    <property type="entry name" value="DUF2442"/>
    <property type="match status" value="1"/>
</dbReference>
<dbReference type="RefSeq" id="WP_196097009.1">
    <property type="nucleotide sequence ID" value="NZ_CP064939.1"/>
</dbReference>
<evidence type="ECO:0000313" key="2">
    <source>
        <dbReference type="Proteomes" id="UP000594759"/>
    </source>
</evidence>
<dbReference type="InterPro" id="IPR018841">
    <property type="entry name" value="DUF2442"/>
</dbReference>
<sequence>MEIEVTKVWLENERIFIQTTSGEIKSHPLNWFPNLNNAPKSALEKFTLSPFGIHWEDIDEDLSFEGFFHYTGPSIFEKR</sequence>
<evidence type="ECO:0000313" key="1">
    <source>
        <dbReference type="EMBL" id="QPH37694.1"/>
    </source>
</evidence>
<dbReference type="EMBL" id="CP064939">
    <property type="protein sequence ID" value="QPH37694.1"/>
    <property type="molecule type" value="Genomic_DNA"/>
</dbReference>
<name>A0A7U3Q3J4_9SPHI</name>
<gene>
    <name evidence="1" type="ORF">IZT61_11260</name>
</gene>
<accession>A0A7U3Q3J4</accession>
<proteinExistence type="predicted"/>
<reference evidence="1 2" key="1">
    <citation type="submission" date="2020-11" db="EMBL/GenBank/DDBJ databases">
        <title>Pedobacter endophytica, an endophytic bacteria isolated form Carex pumila.</title>
        <authorList>
            <person name="Peng Y."/>
            <person name="Jiang L."/>
            <person name="Lee J."/>
        </authorList>
    </citation>
    <scope>NUCLEOTIDE SEQUENCE [LARGE SCALE GENOMIC DNA]</scope>
    <source>
        <strain evidence="1 2">JBR3-12</strain>
    </source>
</reference>
<dbReference type="KEGG" id="pex:IZT61_11260"/>